<dbReference type="InterPro" id="IPR051677">
    <property type="entry name" value="AfsR-DnrI-RedD_regulator"/>
</dbReference>
<keyword evidence="4" id="KW-0804">Transcription</keyword>
<dbReference type="Pfam" id="PF20703">
    <property type="entry name" value="nSTAND1"/>
    <property type="match status" value="1"/>
</dbReference>
<feature type="DNA-binding region" description="OmpR/PhoB-type" evidence="6">
    <location>
        <begin position="1"/>
        <end position="85"/>
    </location>
</feature>
<keyword evidence="2" id="KW-0805">Transcription regulation</keyword>
<dbReference type="PANTHER" id="PTHR35807">
    <property type="entry name" value="TRANSCRIPTIONAL REGULATOR REDD-RELATED"/>
    <property type="match status" value="1"/>
</dbReference>
<dbReference type="EMBL" id="JACXYZ010000001">
    <property type="protein sequence ID" value="MBD3925072.1"/>
    <property type="molecule type" value="Genomic_DNA"/>
</dbReference>
<keyword evidence="9" id="KW-1185">Reference proteome</keyword>
<dbReference type="PROSITE" id="PS51755">
    <property type="entry name" value="OMPR_PHOB"/>
    <property type="match status" value="1"/>
</dbReference>
<feature type="repeat" description="WD" evidence="5">
    <location>
        <begin position="1306"/>
        <end position="1337"/>
    </location>
</feature>
<dbReference type="InterPro" id="IPR001680">
    <property type="entry name" value="WD40_rpt"/>
</dbReference>
<dbReference type="Gene3D" id="3.40.50.300">
    <property type="entry name" value="P-loop containing nucleotide triphosphate hydrolases"/>
    <property type="match status" value="1"/>
</dbReference>
<gene>
    <name evidence="8" type="ORF">IEZ26_10605</name>
</gene>
<evidence type="ECO:0000256" key="3">
    <source>
        <dbReference type="ARBA" id="ARBA00023125"/>
    </source>
</evidence>
<evidence type="ECO:0000256" key="4">
    <source>
        <dbReference type="ARBA" id="ARBA00023163"/>
    </source>
</evidence>
<dbReference type="InterPro" id="IPR049052">
    <property type="entry name" value="nSTAND1"/>
</dbReference>
<dbReference type="InterPro" id="IPR011990">
    <property type="entry name" value="TPR-like_helical_dom_sf"/>
</dbReference>
<dbReference type="SUPFAM" id="SSF48452">
    <property type="entry name" value="TPR-like"/>
    <property type="match status" value="1"/>
</dbReference>
<reference evidence="8 9" key="1">
    <citation type="submission" date="2020-09" db="EMBL/GenBank/DDBJ databases">
        <title>novel species in genus Nocardioides.</title>
        <authorList>
            <person name="Zhang G."/>
        </authorList>
    </citation>
    <scope>NUCLEOTIDE SEQUENCE [LARGE SCALE GENOMIC DNA]</scope>
    <source>
        <strain evidence="8 9">KCTC 39551</strain>
    </source>
</reference>
<dbReference type="InterPro" id="IPR015943">
    <property type="entry name" value="WD40/YVTN_repeat-like_dom_sf"/>
</dbReference>
<name>A0ABR8NBU9_9ACTN</name>
<dbReference type="SMART" id="SM01043">
    <property type="entry name" value="BTAD"/>
    <property type="match status" value="1"/>
</dbReference>
<dbReference type="SMART" id="SM00862">
    <property type="entry name" value="Trans_reg_C"/>
    <property type="match status" value="1"/>
</dbReference>
<dbReference type="InterPro" id="IPR011047">
    <property type="entry name" value="Quinoprotein_ADH-like_sf"/>
</dbReference>
<evidence type="ECO:0000256" key="6">
    <source>
        <dbReference type="PROSITE-ProRule" id="PRU01091"/>
    </source>
</evidence>
<dbReference type="Pfam" id="PF00400">
    <property type="entry name" value="WD40"/>
    <property type="match status" value="1"/>
</dbReference>
<dbReference type="PANTHER" id="PTHR35807:SF1">
    <property type="entry name" value="TRANSCRIPTIONAL REGULATOR REDD"/>
    <property type="match status" value="1"/>
</dbReference>
<dbReference type="Pfam" id="PF00486">
    <property type="entry name" value="Trans_reg_C"/>
    <property type="match status" value="1"/>
</dbReference>
<dbReference type="CDD" id="cd15831">
    <property type="entry name" value="BTAD"/>
    <property type="match status" value="1"/>
</dbReference>
<dbReference type="SUPFAM" id="SSF46894">
    <property type="entry name" value="C-terminal effector domain of the bipartite response regulators"/>
    <property type="match status" value="1"/>
</dbReference>
<comment type="caution">
    <text evidence="8">The sequence shown here is derived from an EMBL/GenBank/DDBJ whole genome shotgun (WGS) entry which is preliminary data.</text>
</comment>
<organism evidence="8 9">
    <name type="scientific">Nocardioides cavernae</name>
    <dbReference type="NCBI Taxonomy" id="1921566"/>
    <lineage>
        <taxon>Bacteria</taxon>
        <taxon>Bacillati</taxon>
        <taxon>Actinomycetota</taxon>
        <taxon>Actinomycetes</taxon>
        <taxon>Propionibacteriales</taxon>
        <taxon>Nocardioidaceae</taxon>
        <taxon>Nocardioides</taxon>
    </lineage>
</organism>
<evidence type="ECO:0000259" key="7">
    <source>
        <dbReference type="PROSITE" id="PS51755"/>
    </source>
</evidence>
<dbReference type="Pfam" id="PF03704">
    <property type="entry name" value="BTAD"/>
    <property type="match status" value="1"/>
</dbReference>
<proteinExistence type="inferred from homology"/>
<dbReference type="InterPro" id="IPR005158">
    <property type="entry name" value="BTAD"/>
</dbReference>
<dbReference type="InterPro" id="IPR036388">
    <property type="entry name" value="WH-like_DNA-bd_sf"/>
</dbReference>
<dbReference type="CDD" id="cd00009">
    <property type="entry name" value="AAA"/>
    <property type="match status" value="1"/>
</dbReference>
<dbReference type="Gene3D" id="1.25.40.10">
    <property type="entry name" value="Tetratricopeptide repeat domain"/>
    <property type="match status" value="1"/>
</dbReference>
<dbReference type="InterPro" id="IPR001867">
    <property type="entry name" value="OmpR/PhoB-type_DNA-bd"/>
</dbReference>
<dbReference type="Gene3D" id="1.10.10.10">
    <property type="entry name" value="Winged helix-like DNA-binding domain superfamily/Winged helix DNA-binding domain"/>
    <property type="match status" value="1"/>
</dbReference>
<dbReference type="SUPFAM" id="SSF52540">
    <property type="entry name" value="P-loop containing nucleoside triphosphate hydrolases"/>
    <property type="match status" value="1"/>
</dbReference>
<dbReference type="InterPro" id="IPR016032">
    <property type="entry name" value="Sig_transdc_resp-reg_C-effctor"/>
</dbReference>
<keyword evidence="3 6" id="KW-0238">DNA-binding</keyword>
<protein>
    <submittedName>
        <fullName evidence="8">Winged helix-turn-helix domain-containing protein</fullName>
    </submittedName>
</protein>
<evidence type="ECO:0000256" key="1">
    <source>
        <dbReference type="ARBA" id="ARBA00005820"/>
    </source>
</evidence>
<evidence type="ECO:0000313" key="8">
    <source>
        <dbReference type="EMBL" id="MBD3925072.1"/>
    </source>
</evidence>
<dbReference type="SMART" id="SM00320">
    <property type="entry name" value="WD40"/>
    <property type="match status" value="5"/>
</dbReference>
<keyword evidence="5" id="KW-0853">WD repeat</keyword>
<feature type="domain" description="OmpR/PhoB-type" evidence="7">
    <location>
        <begin position="1"/>
        <end position="85"/>
    </location>
</feature>
<evidence type="ECO:0000313" key="9">
    <source>
        <dbReference type="Proteomes" id="UP000618818"/>
    </source>
</evidence>
<sequence>MGIQVLGPLTVDGSGRLGPRDRVVLQALTVRQGLSVTSDELADALWGDSPPASAHKNLQSCIVRLRKALGADAIETTGGGYRLRARADDVDAQRFEAEVARARELLALGEADRASFLLEKTLELWRGQAFTDLAEWPPARRESDRLEELRRDAEELLLDAQLRGGHAREALPRAHDIVRAAPMRERRWELLALAQYRTGAQGEALRTIRQLRTVLARELGIDPAPEVAALEQSILRQDPSLRHDEASAAVSTCPRQGLQAYDVTDADRFFGREEEIETCLAILDRQGMLALVGPSGSGKSSLMRAGLGARLRQRGTALVTITPGRYPVQAMSALRPARAGDALFVDQAEELFTLCEDPDEARTFLDALVEEAASRPVVVALRADRLADLTAHATFSRLVERGLYLVGGLEEGGLRLAVTGPARQAGLILEPGLVDLLVTEVRDDPGALPLLSHALLETWKRREGSTLTVDGYRASGGIHGAVAQSAERLYAQVELDLREALRDIVLRLLSPGSEGEPVRTRVPRRLVGTDAARDRLIEMLVSARLVTSDDGVLEITHESLARAWPRLRGWLEDDVDGRRILHHLSSTADAWDSLGRPDSELYRGVRLTRALDWRARTGATLTVVERDFLAASRAQADVEEQNAVTRAREQARLISRLRQVLAGAVVLLLLAAAGAGVALFQRDRADDNAAAAAASEINAVARSAGASALVTANVDTSLLLAVAGTRLDPGTGTANSLLAAIGKRPELFTSTPIEGDLPLGIDASADGKYVAILDESHHLRLYNASTGGLVGERQEGAPLVTVGAQVGRQVEFSPDGRWLAVSWTPASGQALDLLSVPTLEPAATLRGLPGRAWQVTDLSFSGDASHFTAALQRTADVGASQIRGAALVWDLHSGAAPRRFRFIGKVVPQVALDERGEVLFTSHPLTRRSVVTGASRVLVPRDSFWSLAVLPDGDVLGIDGNTPTRVDGSSGEVLASYPSDGSFLMSLRVRPDGRRFMVTSSDEREVREWKVVDAKEPRGGFSLDRGNANAVDYSADGTFVYASGRGGTALRRWDLTGERGYVSTVPTSSGWSGQFGVMAADGQRSVVLTDGGWVLSDYRTGRVGVMPGPAGSRHAYGAFHPDGQHFATAAGPRVEVWDSEGEPTGQQAVFPSGQITELDYTPDGSRLAVAELDGTITLLDGDSLERVGTPVEMGEPVSWVVARPDGRTAVVLLVGVATSDSFVLPSRGWALVDLVDGVVVRRGTLEMRYGHWLDVSPDGARAVVGGGEYGDGAQAGDRANVEVIDLSTGRLVAPVREWGGNPRSQVTFSPDGTRLLTSSPNGLVAVWDAGTVTPTSTIALPLGMAASGAFLPDGRTARFLDWFTGMAYDWDLSSDSAVEFACRAVGRDLTRDEWAEHFGDLPFRETCPQ</sequence>
<dbReference type="Proteomes" id="UP000618818">
    <property type="component" value="Unassembled WGS sequence"/>
</dbReference>
<evidence type="ECO:0000256" key="2">
    <source>
        <dbReference type="ARBA" id="ARBA00023015"/>
    </source>
</evidence>
<dbReference type="SUPFAM" id="SSF50998">
    <property type="entry name" value="Quinoprotein alcohol dehydrogenase-like"/>
    <property type="match status" value="1"/>
</dbReference>
<accession>A0ABR8NBU9</accession>
<comment type="similarity">
    <text evidence="1">Belongs to the AfsR/DnrI/RedD regulatory family.</text>
</comment>
<evidence type="ECO:0000256" key="5">
    <source>
        <dbReference type="PROSITE-ProRule" id="PRU00221"/>
    </source>
</evidence>
<dbReference type="InterPro" id="IPR027417">
    <property type="entry name" value="P-loop_NTPase"/>
</dbReference>
<dbReference type="PROSITE" id="PS50082">
    <property type="entry name" value="WD_REPEATS_2"/>
    <property type="match status" value="1"/>
</dbReference>
<dbReference type="Gene3D" id="2.130.10.10">
    <property type="entry name" value="YVTN repeat-like/Quinoprotein amine dehydrogenase"/>
    <property type="match status" value="4"/>
</dbReference>
<dbReference type="RefSeq" id="WP_191194770.1">
    <property type="nucleotide sequence ID" value="NZ_JACXYZ010000001.1"/>
</dbReference>